<protein>
    <submittedName>
        <fullName evidence="1">Uncharacterized protein</fullName>
    </submittedName>
</protein>
<organism evidence="1 2">
    <name type="scientific">Smallanthus sonchifolius</name>
    <dbReference type="NCBI Taxonomy" id="185202"/>
    <lineage>
        <taxon>Eukaryota</taxon>
        <taxon>Viridiplantae</taxon>
        <taxon>Streptophyta</taxon>
        <taxon>Embryophyta</taxon>
        <taxon>Tracheophyta</taxon>
        <taxon>Spermatophyta</taxon>
        <taxon>Magnoliopsida</taxon>
        <taxon>eudicotyledons</taxon>
        <taxon>Gunneridae</taxon>
        <taxon>Pentapetalae</taxon>
        <taxon>asterids</taxon>
        <taxon>campanulids</taxon>
        <taxon>Asterales</taxon>
        <taxon>Asteraceae</taxon>
        <taxon>Asteroideae</taxon>
        <taxon>Heliantheae alliance</taxon>
        <taxon>Millerieae</taxon>
        <taxon>Smallanthus</taxon>
    </lineage>
</organism>
<reference evidence="2" key="1">
    <citation type="journal article" date="2022" name="Mol. Ecol. Resour.">
        <title>The genomes of chicory, endive, great burdock and yacon provide insights into Asteraceae palaeo-polyploidization history and plant inulin production.</title>
        <authorList>
            <person name="Fan W."/>
            <person name="Wang S."/>
            <person name="Wang H."/>
            <person name="Wang A."/>
            <person name="Jiang F."/>
            <person name="Liu H."/>
            <person name="Zhao H."/>
            <person name="Xu D."/>
            <person name="Zhang Y."/>
        </authorList>
    </citation>
    <scope>NUCLEOTIDE SEQUENCE [LARGE SCALE GENOMIC DNA]</scope>
    <source>
        <strain evidence="2">cv. Yunnan</strain>
    </source>
</reference>
<proteinExistence type="predicted"/>
<reference evidence="1 2" key="2">
    <citation type="journal article" date="2022" name="Mol. Ecol. Resour.">
        <title>The genomes of chicory, endive, great burdock and yacon provide insights into Asteraceae paleo-polyploidization history and plant inulin production.</title>
        <authorList>
            <person name="Fan W."/>
            <person name="Wang S."/>
            <person name="Wang H."/>
            <person name="Wang A."/>
            <person name="Jiang F."/>
            <person name="Liu H."/>
            <person name="Zhao H."/>
            <person name="Xu D."/>
            <person name="Zhang Y."/>
        </authorList>
    </citation>
    <scope>NUCLEOTIDE SEQUENCE [LARGE SCALE GENOMIC DNA]</scope>
    <source>
        <strain evidence="2">cv. Yunnan</strain>
        <tissue evidence="1">Leaves</tissue>
    </source>
</reference>
<name>A0ACB9J089_9ASTR</name>
<evidence type="ECO:0000313" key="2">
    <source>
        <dbReference type="Proteomes" id="UP001056120"/>
    </source>
</evidence>
<dbReference type="EMBL" id="CM042023">
    <property type="protein sequence ID" value="KAI3813690.1"/>
    <property type="molecule type" value="Genomic_DNA"/>
</dbReference>
<evidence type="ECO:0000313" key="1">
    <source>
        <dbReference type="EMBL" id="KAI3813690.1"/>
    </source>
</evidence>
<dbReference type="Proteomes" id="UP001056120">
    <property type="component" value="Linkage Group LG06"/>
</dbReference>
<accession>A0ACB9J089</accession>
<gene>
    <name evidence="1" type="ORF">L1987_18419</name>
</gene>
<sequence>MLLCTALNDTINKLSADDEEKEKEVETETVKGDRKRKRGDKEEKEQEKEKRKRDISKLHTNEVVTNETSQGEGGEDREKKEEKGNEKKPAQENRKSPKGYLESCRPADKTSGSKPFVSASTSSVLPGLQTVGKDEKPAKGKGREGNEEISSQVKKVNEHKVVEDDAGKTAQAGGFETPAPKSKDDSEVPVNVKKVNEDDDGKTTQDGEDIRISKCNGYNYSKNLYGIFSSK</sequence>
<keyword evidence="2" id="KW-1185">Reference proteome</keyword>
<comment type="caution">
    <text evidence="1">The sequence shown here is derived from an EMBL/GenBank/DDBJ whole genome shotgun (WGS) entry which is preliminary data.</text>
</comment>